<keyword evidence="3" id="KW-1185">Reference proteome</keyword>
<dbReference type="Proteomes" id="UP000730481">
    <property type="component" value="Unassembled WGS sequence"/>
</dbReference>
<proteinExistence type="predicted"/>
<sequence>MVITRSQKRKADEAELQSQGSVPSTRRIKINFYMQGKLIKTAHFNDDQVAMPTPRATPQPEDKTLKVVPQTNSNLTTANHSKTEPNQPRNLESGGSETELSGSEGSDFGESEKKMGKLILAHKASNNQSMYPIVKAYRIVGHRVEKPAKNHIELRLNPCKESQRVEEQVLRRLLRSQTAANKTAN</sequence>
<accession>A0A9P5DZ21</accession>
<organism evidence="2 3">
    <name type="scientific">Fusarium beomiforme</name>
    <dbReference type="NCBI Taxonomy" id="44412"/>
    <lineage>
        <taxon>Eukaryota</taxon>
        <taxon>Fungi</taxon>
        <taxon>Dikarya</taxon>
        <taxon>Ascomycota</taxon>
        <taxon>Pezizomycotina</taxon>
        <taxon>Sordariomycetes</taxon>
        <taxon>Hypocreomycetidae</taxon>
        <taxon>Hypocreales</taxon>
        <taxon>Nectriaceae</taxon>
        <taxon>Fusarium</taxon>
        <taxon>Fusarium burgessii species complex</taxon>
    </lineage>
</organism>
<reference evidence="2" key="1">
    <citation type="journal article" date="2017" name="Mycologia">
        <title>Fusarium algeriense, sp. nov., a novel toxigenic crown rot pathogen of durum wheat from Algeria is nested in the Fusarium burgessii species complex.</title>
        <authorList>
            <person name="Laraba I."/>
            <person name="Keddad A."/>
            <person name="Boureghda H."/>
            <person name="Abdallah N."/>
            <person name="Vaughan M.M."/>
            <person name="Proctor R.H."/>
            <person name="Busman M."/>
            <person name="O'Donnell K."/>
        </authorList>
    </citation>
    <scope>NUCLEOTIDE SEQUENCE</scope>
    <source>
        <strain evidence="2">NRRL 25174</strain>
    </source>
</reference>
<dbReference type="EMBL" id="PVQB02000231">
    <property type="protein sequence ID" value="KAF4340690.1"/>
    <property type="molecule type" value="Genomic_DNA"/>
</dbReference>
<feature type="compositionally biased region" description="Polar residues" evidence="1">
    <location>
        <begin position="69"/>
        <end position="90"/>
    </location>
</feature>
<name>A0A9P5DZ21_9HYPO</name>
<reference evidence="2" key="2">
    <citation type="submission" date="2020-02" db="EMBL/GenBank/DDBJ databases">
        <title>Identification and distribution of gene clusters putatively required for synthesis of sphingolipid metabolism inhibitors in phylogenetically diverse species of the filamentous fungus Fusarium.</title>
        <authorList>
            <person name="Kim H.-S."/>
            <person name="Busman M."/>
            <person name="Brown D.W."/>
            <person name="Divon H."/>
            <person name="Uhlig S."/>
            <person name="Proctor R.H."/>
        </authorList>
    </citation>
    <scope>NUCLEOTIDE SEQUENCE</scope>
    <source>
        <strain evidence="2">NRRL 25174</strain>
    </source>
</reference>
<feature type="compositionally biased region" description="Low complexity" evidence="1">
    <location>
        <begin position="91"/>
        <end position="108"/>
    </location>
</feature>
<evidence type="ECO:0000313" key="3">
    <source>
        <dbReference type="Proteomes" id="UP000730481"/>
    </source>
</evidence>
<evidence type="ECO:0000256" key="1">
    <source>
        <dbReference type="SAM" id="MobiDB-lite"/>
    </source>
</evidence>
<feature type="region of interest" description="Disordered" evidence="1">
    <location>
        <begin position="45"/>
        <end position="111"/>
    </location>
</feature>
<protein>
    <submittedName>
        <fullName evidence="2">Uncharacterized protein</fullName>
    </submittedName>
</protein>
<dbReference type="AlphaFoldDB" id="A0A9P5DZ21"/>
<evidence type="ECO:0000313" key="2">
    <source>
        <dbReference type="EMBL" id="KAF4340690.1"/>
    </source>
</evidence>
<dbReference type="OrthoDB" id="5008623at2759"/>
<comment type="caution">
    <text evidence="2">The sequence shown here is derived from an EMBL/GenBank/DDBJ whole genome shotgun (WGS) entry which is preliminary data.</text>
</comment>
<gene>
    <name evidence="2" type="ORF">FBEOM_5406</name>
</gene>
<feature type="region of interest" description="Disordered" evidence="1">
    <location>
        <begin position="1"/>
        <end position="26"/>
    </location>
</feature>